<dbReference type="Proteomes" id="UP000235371">
    <property type="component" value="Unassembled WGS sequence"/>
</dbReference>
<evidence type="ECO:0000313" key="2">
    <source>
        <dbReference type="Proteomes" id="UP000235371"/>
    </source>
</evidence>
<accession>A0A2J6T625</accession>
<dbReference type="InParanoid" id="A0A2J6T625"/>
<keyword evidence="2" id="KW-1185">Reference proteome</keyword>
<dbReference type="RefSeq" id="XP_024735374.1">
    <property type="nucleotide sequence ID" value="XM_024875059.1"/>
</dbReference>
<dbReference type="GeneID" id="36583139"/>
<organism evidence="1 2">
    <name type="scientific">Hyaloscypha bicolor E</name>
    <dbReference type="NCBI Taxonomy" id="1095630"/>
    <lineage>
        <taxon>Eukaryota</taxon>
        <taxon>Fungi</taxon>
        <taxon>Dikarya</taxon>
        <taxon>Ascomycota</taxon>
        <taxon>Pezizomycotina</taxon>
        <taxon>Leotiomycetes</taxon>
        <taxon>Helotiales</taxon>
        <taxon>Hyaloscyphaceae</taxon>
        <taxon>Hyaloscypha</taxon>
        <taxon>Hyaloscypha bicolor</taxon>
    </lineage>
</organism>
<evidence type="ECO:0000313" key="1">
    <source>
        <dbReference type="EMBL" id="PMD58470.1"/>
    </source>
</evidence>
<gene>
    <name evidence="1" type="ORF">K444DRAFT_532164</name>
</gene>
<dbReference type="STRING" id="1095630.A0A2J6T625"/>
<name>A0A2J6T625_9HELO</name>
<protein>
    <submittedName>
        <fullName evidence="1">Uncharacterized protein</fullName>
    </submittedName>
</protein>
<proteinExistence type="predicted"/>
<reference evidence="1 2" key="1">
    <citation type="submission" date="2016-04" db="EMBL/GenBank/DDBJ databases">
        <title>A degradative enzymes factory behind the ericoid mycorrhizal symbiosis.</title>
        <authorList>
            <consortium name="DOE Joint Genome Institute"/>
            <person name="Martino E."/>
            <person name="Morin E."/>
            <person name="Grelet G."/>
            <person name="Kuo A."/>
            <person name="Kohler A."/>
            <person name="Daghino S."/>
            <person name="Barry K."/>
            <person name="Choi C."/>
            <person name="Cichocki N."/>
            <person name="Clum A."/>
            <person name="Copeland A."/>
            <person name="Hainaut M."/>
            <person name="Haridas S."/>
            <person name="Labutti K."/>
            <person name="Lindquist E."/>
            <person name="Lipzen A."/>
            <person name="Khouja H.-R."/>
            <person name="Murat C."/>
            <person name="Ohm R."/>
            <person name="Olson A."/>
            <person name="Spatafora J."/>
            <person name="Veneault-Fourrey C."/>
            <person name="Henrissat B."/>
            <person name="Grigoriev I."/>
            <person name="Martin F."/>
            <person name="Perotto S."/>
        </authorList>
    </citation>
    <scope>NUCLEOTIDE SEQUENCE [LARGE SCALE GENOMIC DNA]</scope>
    <source>
        <strain evidence="1 2">E</strain>
    </source>
</reference>
<dbReference type="EMBL" id="KZ613822">
    <property type="protein sequence ID" value="PMD58470.1"/>
    <property type="molecule type" value="Genomic_DNA"/>
</dbReference>
<feature type="non-terminal residue" evidence="1">
    <location>
        <position position="1"/>
    </location>
</feature>
<dbReference type="AlphaFoldDB" id="A0A2J6T625"/>
<dbReference type="OrthoDB" id="3560646at2759"/>
<sequence length="89" mass="10656">DKKGFLIRVMRVIKRIISKEAYKSGRVKQAIHNRNREFITCLAYVSIIRKRVPVTLLYTSKSFNLRNTWRLLIINSYLSHINIIFINKY</sequence>